<dbReference type="GeneID" id="105756826"/>
<dbReference type="KEGG" id="tmu:105756826"/>
<gene>
    <name evidence="3" type="primary">LOC105756826</name>
</gene>
<dbReference type="InParanoid" id="A0A2Y9G438"/>
<evidence type="ECO:0000256" key="1">
    <source>
        <dbReference type="SAM" id="MobiDB-lite"/>
    </source>
</evidence>
<feature type="region of interest" description="Disordered" evidence="1">
    <location>
        <begin position="1"/>
        <end position="129"/>
    </location>
</feature>
<evidence type="ECO:0000313" key="3">
    <source>
        <dbReference type="RefSeq" id="XP_012414070.1"/>
    </source>
</evidence>
<dbReference type="AlphaFoldDB" id="A0A2Y9G438"/>
<sequence length="188" mass="20512">MSSSLKKFGCEEKGENGTDLEGSEWHTREKTIREKLMESKKQEIQPGKEAKGSANATAAQQEEGITERLKEVTKEKLEDGRKQVGAPPRAQRHPRKNYNSQPAPGPRAGRGSRSGSRRALRAQALPQRPPELVVRVRVGVGPGMEAGGGWERAPAPPPSLPARLRSPERLLSVCAGGCRRVSFGYPFP</sequence>
<evidence type="ECO:0000313" key="2">
    <source>
        <dbReference type="Proteomes" id="UP000248480"/>
    </source>
</evidence>
<dbReference type="RefSeq" id="XP_012414070.1">
    <property type="nucleotide sequence ID" value="XM_012558616.1"/>
</dbReference>
<feature type="compositionally biased region" description="Low complexity" evidence="1">
    <location>
        <begin position="100"/>
        <end position="114"/>
    </location>
</feature>
<reference evidence="3" key="1">
    <citation type="submission" date="2025-08" db="UniProtKB">
        <authorList>
            <consortium name="RefSeq"/>
        </authorList>
    </citation>
    <scope>IDENTIFICATION</scope>
</reference>
<dbReference type="Proteomes" id="UP000248480">
    <property type="component" value="Unplaced"/>
</dbReference>
<organism evidence="2 3">
    <name type="scientific">Trichechus manatus latirostris</name>
    <name type="common">Florida manatee</name>
    <dbReference type="NCBI Taxonomy" id="127582"/>
    <lineage>
        <taxon>Eukaryota</taxon>
        <taxon>Metazoa</taxon>
        <taxon>Chordata</taxon>
        <taxon>Craniata</taxon>
        <taxon>Vertebrata</taxon>
        <taxon>Euteleostomi</taxon>
        <taxon>Mammalia</taxon>
        <taxon>Eutheria</taxon>
        <taxon>Afrotheria</taxon>
        <taxon>Sirenia</taxon>
        <taxon>Trichechidae</taxon>
        <taxon>Trichechus</taxon>
    </lineage>
</organism>
<feature type="compositionally biased region" description="Basic and acidic residues" evidence="1">
    <location>
        <begin position="23"/>
        <end position="51"/>
    </location>
</feature>
<keyword evidence="2" id="KW-1185">Reference proteome</keyword>
<protein>
    <submittedName>
        <fullName evidence="3">Female-specific protein transformer-like</fullName>
    </submittedName>
</protein>
<feature type="compositionally biased region" description="Basic and acidic residues" evidence="1">
    <location>
        <begin position="65"/>
        <end position="82"/>
    </location>
</feature>
<accession>A0A2Y9G438</accession>
<proteinExistence type="predicted"/>
<name>A0A2Y9G438_TRIMA</name>